<gene>
    <name evidence="1" type="ORF">LPJ66_001131</name>
</gene>
<sequence length="670" mass="75344">MSFSTDHAQLQRQLYLLGYAQPLPPDGMQLVSVLLKDMQAALDHIKTLEQDHTRLERGERTSRATSDKTKAEVQALRTENNSLRAEVLALTRDADRAKREARAESYKWNKALDDVRMANLRLRAEAADTGRKLDDCRKRAEQLISTRDPAGRIPRMSLSRPLSELQLRTHVGEMRPAPAVVDLVDLSARRITVLEEEVGILEAKLQHSQSELRAAETDVKERDLEITRLNNQRGQPRAALAAGADADSASAERLGDQVDYLHERAEALERENAELRDQFKREKDELHRRWVAAENSRVQMSVESAEPAAASPASGAADRVQAELANTRSLYAQTRDQLQDQHRAAARAQAEAEAAQQRLRNELADLRQASKAEIDSLKASLAQMPDYQRSADTQRQRIADLEQQTASLTATAESARQAHAAETAALKQQLRDAQALQSQAKGTLAAYERLVEQHKKLDRSLKQAVADVAQWRAKLDDREHKVQDLGRRAEEYRLSYKQASSELRTVRRTLDTYAQDMATLRDARDHLQRESDRMAEELEQLTRIRAAVEMSKDDYKRQLSKALAENEAHRSLVKHLQAERGALRVQVKAQFHLAQRLEQRLEAVDPAYAADPGAESPSVSSGAAHHPAPHHRDYRLSRSSSAAHSARSFQQPYHDDPSREMSTSSSISMP</sequence>
<proteinExistence type="predicted"/>
<evidence type="ECO:0000313" key="2">
    <source>
        <dbReference type="Proteomes" id="UP001150581"/>
    </source>
</evidence>
<protein>
    <submittedName>
        <fullName evidence="1">Uncharacterized protein</fullName>
    </submittedName>
</protein>
<dbReference type="EMBL" id="JANBPG010000053">
    <property type="protein sequence ID" value="KAJ1900923.1"/>
    <property type="molecule type" value="Genomic_DNA"/>
</dbReference>
<organism evidence="1 2">
    <name type="scientific">Kickxella alabastrina</name>
    <dbReference type="NCBI Taxonomy" id="61397"/>
    <lineage>
        <taxon>Eukaryota</taxon>
        <taxon>Fungi</taxon>
        <taxon>Fungi incertae sedis</taxon>
        <taxon>Zoopagomycota</taxon>
        <taxon>Kickxellomycotina</taxon>
        <taxon>Kickxellomycetes</taxon>
        <taxon>Kickxellales</taxon>
        <taxon>Kickxellaceae</taxon>
        <taxon>Kickxella</taxon>
    </lineage>
</organism>
<name>A0ACC1IU45_9FUNG</name>
<keyword evidence="2" id="KW-1185">Reference proteome</keyword>
<comment type="caution">
    <text evidence="1">The sequence shown here is derived from an EMBL/GenBank/DDBJ whole genome shotgun (WGS) entry which is preliminary data.</text>
</comment>
<dbReference type="Proteomes" id="UP001150581">
    <property type="component" value="Unassembled WGS sequence"/>
</dbReference>
<accession>A0ACC1IU45</accession>
<reference evidence="1" key="1">
    <citation type="submission" date="2022-07" db="EMBL/GenBank/DDBJ databases">
        <title>Phylogenomic reconstructions and comparative analyses of Kickxellomycotina fungi.</title>
        <authorList>
            <person name="Reynolds N.K."/>
            <person name="Stajich J.E."/>
            <person name="Barry K."/>
            <person name="Grigoriev I.V."/>
            <person name="Crous P."/>
            <person name="Smith M.E."/>
        </authorList>
    </citation>
    <scope>NUCLEOTIDE SEQUENCE</scope>
    <source>
        <strain evidence="1">Benny 63K</strain>
    </source>
</reference>
<evidence type="ECO:0000313" key="1">
    <source>
        <dbReference type="EMBL" id="KAJ1900923.1"/>
    </source>
</evidence>